<gene>
    <name evidence="2" type="ORF">Tci_854213</name>
</gene>
<dbReference type="AlphaFoldDB" id="A0A699R8Z1"/>
<feature type="region of interest" description="Disordered" evidence="1">
    <location>
        <begin position="99"/>
        <end position="127"/>
    </location>
</feature>
<dbReference type="EMBL" id="BKCJ011083480">
    <property type="protein sequence ID" value="GFC82243.1"/>
    <property type="molecule type" value="Genomic_DNA"/>
</dbReference>
<accession>A0A699R8Z1</accession>
<protein>
    <submittedName>
        <fullName evidence="2">Uncharacterized protein</fullName>
    </submittedName>
</protein>
<evidence type="ECO:0000256" key="1">
    <source>
        <dbReference type="SAM" id="MobiDB-lite"/>
    </source>
</evidence>
<name>A0A699R8Z1_TANCI</name>
<sequence>MPVNGTYSVEAVRELDTHRTPVQKQPKMLLCLVRIIRRYYLRDEVYPTFHYDDDREIDLFNLIRAPNPTKVKTGSRPRGPHEVPLQTLTTSRVIEMDEPAVATDSPGVPSAIEKSPLDFAHEDGASD</sequence>
<proteinExistence type="predicted"/>
<feature type="compositionally biased region" description="Basic and acidic residues" evidence="1">
    <location>
        <begin position="115"/>
        <end position="127"/>
    </location>
</feature>
<comment type="caution">
    <text evidence="2">The sequence shown here is derived from an EMBL/GenBank/DDBJ whole genome shotgun (WGS) entry which is preliminary data.</text>
</comment>
<evidence type="ECO:0000313" key="2">
    <source>
        <dbReference type="EMBL" id="GFC82243.1"/>
    </source>
</evidence>
<reference evidence="2" key="1">
    <citation type="journal article" date="2019" name="Sci. Rep.">
        <title>Draft genome of Tanacetum cinerariifolium, the natural source of mosquito coil.</title>
        <authorList>
            <person name="Yamashiro T."/>
            <person name="Shiraishi A."/>
            <person name="Satake H."/>
            <person name="Nakayama K."/>
        </authorList>
    </citation>
    <scope>NUCLEOTIDE SEQUENCE</scope>
</reference>
<feature type="non-terminal residue" evidence="2">
    <location>
        <position position="127"/>
    </location>
</feature>
<organism evidence="2">
    <name type="scientific">Tanacetum cinerariifolium</name>
    <name type="common">Dalmatian daisy</name>
    <name type="synonym">Chrysanthemum cinerariifolium</name>
    <dbReference type="NCBI Taxonomy" id="118510"/>
    <lineage>
        <taxon>Eukaryota</taxon>
        <taxon>Viridiplantae</taxon>
        <taxon>Streptophyta</taxon>
        <taxon>Embryophyta</taxon>
        <taxon>Tracheophyta</taxon>
        <taxon>Spermatophyta</taxon>
        <taxon>Magnoliopsida</taxon>
        <taxon>eudicotyledons</taxon>
        <taxon>Gunneridae</taxon>
        <taxon>Pentapetalae</taxon>
        <taxon>asterids</taxon>
        <taxon>campanulids</taxon>
        <taxon>Asterales</taxon>
        <taxon>Asteraceae</taxon>
        <taxon>Asteroideae</taxon>
        <taxon>Anthemideae</taxon>
        <taxon>Anthemidinae</taxon>
        <taxon>Tanacetum</taxon>
    </lineage>
</organism>